<dbReference type="GeneID" id="54459314"/>
<dbReference type="OrthoDB" id="3562540at2759"/>
<evidence type="ECO:0000313" key="2">
    <source>
        <dbReference type="EMBL" id="KAF2809103.1"/>
    </source>
</evidence>
<dbReference type="Proteomes" id="UP000504636">
    <property type="component" value="Unplaced"/>
</dbReference>
<dbReference type="RefSeq" id="XP_033576067.1">
    <property type="nucleotide sequence ID" value="XM_033718421.1"/>
</dbReference>
<protein>
    <recommendedName>
        <fullName evidence="5">Fungal N-terminal domain-containing protein</fullName>
    </recommendedName>
</protein>
<feature type="region of interest" description="Disordered" evidence="1">
    <location>
        <begin position="161"/>
        <end position="184"/>
    </location>
</feature>
<evidence type="ECO:0008006" key="5">
    <source>
        <dbReference type="Google" id="ProtNLM"/>
    </source>
</evidence>
<dbReference type="EMBL" id="MU003702">
    <property type="protein sequence ID" value="KAF2809103.1"/>
    <property type="molecule type" value="Genomic_DNA"/>
</dbReference>
<sequence length="197" mass="21827">MAGIEVLGVIASVGQIIHYGGVIVIGLHDLYQQAQRAPERYAQLANQVEQLVQTARLIAETEALKTDLIARHLETLLDTVKNLHRTLSQALKDTSKKPGKRCWRAIWSAHREDKISKGFSQLEENKSSLALCILGTYGGFMMPAIQKTGGSASYLEGEVHRSRAKSPRVRAQRHNLEKPDPSSQNLDALRAEKVLPL</sequence>
<name>A0A6A6YKM3_9PEZI</name>
<evidence type="ECO:0000256" key="1">
    <source>
        <dbReference type="SAM" id="MobiDB-lite"/>
    </source>
</evidence>
<reference evidence="4" key="2">
    <citation type="submission" date="2020-04" db="EMBL/GenBank/DDBJ databases">
        <authorList>
            <consortium name="NCBI Genome Project"/>
        </authorList>
    </citation>
    <scope>NUCLEOTIDE SEQUENCE</scope>
    <source>
        <strain evidence="4">CBS 304.34</strain>
    </source>
</reference>
<evidence type="ECO:0000313" key="4">
    <source>
        <dbReference type="RefSeq" id="XP_033576067.1"/>
    </source>
</evidence>
<accession>A0A6A6YKM3</accession>
<dbReference type="AlphaFoldDB" id="A0A6A6YKM3"/>
<reference evidence="2 4" key="1">
    <citation type="journal article" date="2020" name="Stud. Mycol.">
        <title>101 Dothideomycetes genomes: a test case for predicting lifestyles and emergence of pathogens.</title>
        <authorList>
            <person name="Haridas S."/>
            <person name="Albert R."/>
            <person name="Binder M."/>
            <person name="Bloem J."/>
            <person name="Labutti K."/>
            <person name="Salamov A."/>
            <person name="Andreopoulos B."/>
            <person name="Baker S."/>
            <person name="Barry K."/>
            <person name="Bills G."/>
            <person name="Bluhm B."/>
            <person name="Cannon C."/>
            <person name="Castanera R."/>
            <person name="Culley D."/>
            <person name="Daum C."/>
            <person name="Ezra D."/>
            <person name="Gonzalez J."/>
            <person name="Henrissat B."/>
            <person name="Kuo A."/>
            <person name="Liang C."/>
            <person name="Lipzen A."/>
            <person name="Lutzoni F."/>
            <person name="Magnuson J."/>
            <person name="Mondo S."/>
            <person name="Nolan M."/>
            <person name="Ohm R."/>
            <person name="Pangilinan J."/>
            <person name="Park H.-J."/>
            <person name="Ramirez L."/>
            <person name="Alfaro M."/>
            <person name="Sun H."/>
            <person name="Tritt A."/>
            <person name="Yoshinaga Y."/>
            <person name="Zwiers L.-H."/>
            <person name="Turgeon B."/>
            <person name="Goodwin S."/>
            <person name="Spatafora J."/>
            <person name="Crous P."/>
            <person name="Grigoriev I."/>
        </authorList>
    </citation>
    <scope>NUCLEOTIDE SEQUENCE</scope>
    <source>
        <strain evidence="2 4">CBS 304.34</strain>
    </source>
</reference>
<gene>
    <name evidence="2 4" type="ORF">BDZ99DRAFT_45505</name>
</gene>
<evidence type="ECO:0000313" key="3">
    <source>
        <dbReference type="Proteomes" id="UP000504636"/>
    </source>
</evidence>
<reference evidence="4" key="3">
    <citation type="submission" date="2025-04" db="UniProtKB">
        <authorList>
            <consortium name="RefSeq"/>
        </authorList>
    </citation>
    <scope>IDENTIFICATION</scope>
    <source>
        <strain evidence="4">CBS 304.34</strain>
    </source>
</reference>
<feature type="compositionally biased region" description="Basic residues" evidence="1">
    <location>
        <begin position="162"/>
        <end position="173"/>
    </location>
</feature>
<proteinExistence type="predicted"/>
<keyword evidence="3" id="KW-1185">Reference proteome</keyword>
<organism evidence="2">
    <name type="scientific">Mytilinidion resinicola</name>
    <dbReference type="NCBI Taxonomy" id="574789"/>
    <lineage>
        <taxon>Eukaryota</taxon>
        <taxon>Fungi</taxon>
        <taxon>Dikarya</taxon>
        <taxon>Ascomycota</taxon>
        <taxon>Pezizomycotina</taxon>
        <taxon>Dothideomycetes</taxon>
        <taxon>Pleosporomycetidae</taxon>
        <taxon>Mytilinidiales</taxon>
        <taxon>Mytilinidiaceae</taxon>
        <taxon>Mytilinidion</taxon>
    </lineage>
</organism>